<dbReference type="EMBL" id="CP007035">
    <property type="protein sequence ID" value="AHF17969.1"/>
    <property type="molecule type" value="Genomic_DNA"/>
</dbReference>
<reference evidence="2 3" key="1">
    <citation type="submission" date="2013-12" db="EMBL/GenBank/DDBJ databases">
        <authorList>
            <consortium name="DOE Joint Genome Institute"/>
            <person name="Eisen J."/>
            <person name="Huntemann M."/>
            <person name="Han J."/>
            <person name="Chen A."/>
            <person name="Kyrpides N."/>
            <person name="Mavromatis K."/>
            <person name="Markowitz V."/>
            <person name="Palaniappan K."/>
            <person name="Ivanova N."/>
            <person name="Schaumberg A."/>
            <person name="Pati A."/>
            <person name="Liolios K."/>
            <person name="Nordberg H.P."/>
            <person name="Cantor M.N."/>
            <person name="Hua S.X."/>
            <person name="Woyke T."/>
        </authorList>
    </citation>
    <scope>NUCLEOTIDE SEQUENCE [LARGE SCALE GENOMIC DNA]</scope>
    <source>
        <strain evidence="3">DSM 19437</strain>
    </source>
</reference>
<feature type="signal peptide" evidence="1">
    <location>
        <begin position="1"/>
        <end position="19"/>
    </location>
</feature>
<dbReference type="Proteomes" id="UP000003586">
    <property type="component" value="Chromosome"/>
</dbReference>
<evidence type="ECO:0000313" key="3">
    <source>
        <dbReference type="Proteomes" id="UP000003586"/>
    </source>
</evidence>
<organism evidence="2 3">
    <name type="scientific">Niabella soli DSM 19437</name>
    <dbReference type="NCBI Taxonomy" id="929713"/>
    <lineage>
        <taxon>Bacteria</taxon>
        <taxon>Pseudomonadati</taxon>
        <taxon>Bacteroidota</taxon>
        <taxon>Chitinophagia</taxon>
        <taxon>Chitinophagales</taxon>
        <taxon>Chitinophagaceae</taxon>
        <taxon>Niabella</taxon>
    </lineage>
</organism>
<accession>W0F918</accession>
<dbReference type="OrthoDB" id="9765571at2"/>
<dbReference type="STRING" id="929713.NIASO_17875"/>
<keyword evidence="3" id="KW-1185">Reference proteome</keyword>
<evidence type="ECO:0000256" key="1">
    <source>
        <dbReference type="SAM" id="SignalP"/>
    </source>
</evidence>
<feature type="chain" id="PRO_5004788615" description="Aromatic hydrocarbon degradation membrane protein" evidence="1">
    <location>
        <begin position="20"/>
        <end position="506"/>
    </location>
</feature>
<dbReference type="SUPFAM" id="SSF56935">
    <property type="entry name" value="Porins"/>
    <property type="match status" value="1"/>
</dbReference>
<dbReference type="eggNOG" id="COG2067">
    <property type="taxonomic scope" value="Bacteria"/>
</dbReference>
<evidence type="ECO:0008006" key="4">
    <source>
        <dbReference type="Google" id="ProtNLM"/>
    </source>
</evidence>
<name>W0F918_9BACT</name>
<sequence>MKKIILAGLLLTAANYLMAQTPEDALRYSWYPAQGSARVQALGGASGSIGGEISTLFTNPANLGFYKTGDAVISGGMNAISNTATYYGQTTKDSKASGFLGTSGIVFANTTRGDRALKSSAFSIGLTRVADFNNRIEYNGLNHKSSMADMFLQRIQGDGGGLATYDTKLAYDVNWVTKDANGNYFSPADAVVSSTGILQGGTLKTEGGITEIAVGGAANINDKVYLGGSIGMPVLRYRATRIFTEADPDLANQTNGFNGAEFDDYLTTKGMGINLKLGAVFAPVQNFRIGLSAISPTWYTLTDTYDAYAWANTENLPQNGGQNDVESRPNEVSVYDYALQTPYRLMGSFTYLFGNLNNVSSQKGLVTADVEYVNYMSSRFRTVSSNNGSSDVSYFDGLNTAIGNAYKGAVNARLGAELKFNTFMARVGGAYYGNPYKDLAGEKGNVYQGTAGLGYRNHGFFIDLGYVYTAKTDVYYPYRLENRNSFDPANIKSNGSRVVLTLGVKI</sequence>
<gene>
    <name evidence="2" type="ORF">NIASO_17875</name>
</gene>
<dbReference type="KEGG" id="nso:NIASO_17875"/>
<dbReference type="HOGENOM" id="CLU_034649_0_0_10"/>
<evidence type="ECO:0000313" key="2">
    <source>
        <dbReference type="EMBL" id="AHF17969.1"/>
    </source>
</evidence>
<dbReference type="RefSeq" id="WP_008587796.1">
    <property type="nucleotide sequence ID" value="NZ_CP007035.1"/>
</dbReference>
<dbReference type="AlphaFoldDB" id="W0F918"/>
<keyword evidence="1" id="KW-0732">Signal</keyword>
<dbReference type="Gene3D" id="2.40.160.60">
    <property type="entry name" value="Outer membrane protein transport protein (OMPP1/FadL/TodX)"/>
    <property type="match status" value="1"/>
</dbReference>
<protein>
    <recommendedName>
        <fullName evidence="4">Aromatic hydrocarbon degradation membrane protein</fullName>
    </recommendedName>
</protein>
<proteinExistence type="predicted"/>